<dbReference type="EMBL" id="BGPR01205982">
    <property type="protein sequence ID" value="GBN30218.1"/>
    <property type="molecule type" value="Genomic_DNA"/>
</dbReference>
<organism evidence="2 3">
    <name type="scientific">Araneus ventricosus</name>
    <name type="common">Orbweaver spider</name>
    <name type="synonym">Epeira ventricosa</name>
    <dbReference type="NCBI Taxonomy" id="182803"/>
    <lineage>
        <taxon>Eukaryota</taxon>
        <taxon>Metazoa</taxon>
        <taxon>Ecdysozoa</taxon>
        <taxon>Arthropoda</taxon>
        <taxon>Chelicerata</taxon>
        <taxon>Arachnida</taxon>
        <taxon>Araneae</taxon>
        <taxon>Araneomorphae</taxon>
        <taxon>Entelegynae</taxon>
        <taxon>Araneoidea</taxon>
        <taxon>Araneidae</taxon>
        <taxon>Araneus</taxon>
    </lineage>
</organism>
<feature type="non-terminal residue" evidence="2">
    <location>
        <position position="127"/>
    </location>
</feature>
<name>A0A4Y2MST4_ARAVE</name>
<comment type="caution">
    <text evidence="2">The sequence shown here is derived from an EMBL/GenBank/DDBJ whole genome shotgun (WGS) entry which is preliminary data.</text>
</comment>
<evidence type="ECO:0000313" key="3">
    <source>
        <dbReference type="Proteomes" id="UP000499080"/>
    </source>
</evidence>
<gene>
    <name evidence="2" type="ORF">AVEN_267998_1</name>
</gene>
<keyword evidence="3" id="KW-1185">Reference proteome</keyword>
<sequence>CFSETQEDFTLKLLTYSKNTTEASTSLANSAFSLRNKELDKQMLEVSKDLTDRPVSSETALIVPRRNGDEDATIKQHLVLMKDASTMAGPSTIRPHSLRPVAKRPHACVSDPKQFKQNSDLVRNHRT</sequence>
<protein>
    <submittedName>
        <fullName evidence="2">Uncharacterized protein</fullName>
    </submittedName>
</protein>
<accession>A0A4Y2MST4</accession>
<proteinExistence type="predicted"/>
<feature type="region of interest" description="Disordered" evidence="1">
    <location>
        <begin position="85"/>
        <end position="127"/>
    </location>
</feature>
<evidence type="ECO:0000313" key="2">
    <source>
        <dbReference type="EMBL" id="GBN30218.1"/>
    </source>
</evidence>
<reference evidence="2 3" key="1">
    <citation type="journal article" date="2019" name="Sci. Rep.">
        <title>Orb-weaving spider Araneus ventricosus genome elucidates the spidroin gene catalogue.</title>
        <authorList>
            <person name="Kono N."/>
            <person name="Nakamura H."/>
            <person name="Ohtoshi R."/>
            <person name="Moran D.A.P."/>
            <person name="Shinohara A."/>
            <person name="Yoshida Y."/>
            <person name="Fujiwara M."/>
            <person name="Mori M."/>
            <person name="Tomita M."/>
            <person name="Arakawa K."/>
        </authorList>
    </citation>
    <scope>NUCLEOTIDE SEQUENCE [LARGE SCALE GENOMIC DNA]</scope>
</reference>
<feature type="non-terminal residue" evidence="2">
    <location>
        <position position="1"/>
    </location>
</feature>
<dbReference type="Proteomes" id="UP000499080">
    <property type="component" value="Unassembled WGS sequence"/>
</dbReference>
<dbReference type="AlphaFoldDB" id="A0A4Y2MST4"/>
<evidence type="ECO:0000256" key="1">
    <source>
        <dbReference type="SAM" id="MobiDB-lite"/>
    </source>
</evidence>